<dbReference type="RefSeq" id="WP_338892990.1">
    <property type="nucleotide sequence ID" value="NZ_CP147846.1"/>
</dbReference>
<keyword evidence="1" id="KW-0378">Hydrolase</keyword>
<dbReference type="InterPro" id="IPR013078">
    <property type="entry name" value="His_Pase_superF_clade-1"/>
</dbReference>
<accession>A0ABZ2PQM2</accession>
<dbReference type="SUPFAM" id="SSF53254">
    <property type="entry name" value="Phosphoglycerate mutase-like"/>
    <property type="match status" value="1"/>
</dbReference>
<dbReference type="EMBL" id="CP147846">
    <property type="protein sequence ID" value="WXG71264.1"/>
    <property type="molecule type" value="Genomic_DNA"/>
</dbReference>
<reference evidence="1 2" key="1">
    <citation type="submission" date="2024-03" db="EMBL/GenBank/DDBJ databases">
        <title>Natural products discovery in diverse microorganisms through a two-stage MS feature dereplication strategy.</title>
        <authorList>
            <person name="Zhang R."/>
        </authorList>
    </citation>
    <scope>NUCLEOTIDE SEQUENCE [LARGE SCALE GENOMIC DNA]</scope>
    <source>
        <strain evidence="1 2">18930</strain>
    </source>
</reference>
<dbReference type="Proteomes" id="UP001432000">
    <property type="component" value="Chromosome"/>
</dbReference>
<dbReference type="InterPro" id="IPR029033">
    <property type="entry name" value="His_PPase_superfam"/>
</dbReference>
<dbReference type="EC" id="3.1.3.2" evidence="1"/>
<sequence length="217" mass="23776">MNTTPPEPAESSGAPGRVVLLRHGQTEWATTGRHTGTTDVPLTAVGEKQAAAAGLLVGELELRTPLVISSPRSRATRTAHLAGLDVDREWDALTEWDYGDYEGLTSREIQQTVPHWTVWTHPCPGGESIDEISARADLVLSVVLPALSERDVVLVGHGHFSRALLTRWLELPVSEGKRFAMSPAAYSVLGFEHSYRQLVVHNIHPSVRTGRDREPAR</sequence>
<evidence type="ECO:0000313" key="1">
    <source>
        <dbReference type="EMBL" id="WXG71264.1"/>
    </source>
</evidence>
<proteinExistence type="predicted"/>
<organism evidence="1 2">
    <name type="scientific">Rhodococcus sovatensis</name>
    <dbReference type="NCBI Taxonomy" id="1805840"/>
    <lineage>
        <taxon>Bacteria</taxon>
        <taxon>Bacillati</taxon>
        <taxon>Actinomycetota</taxon>
        <taxon>Actinomycetes</taxon>
        <taxon>Mycobacteriales</taxon>
        <taxon>Nocardiaceae</taxon>
        <taxon>Rhodococcus</taxon>
    </lineage>
</organism>
<dbReference type="SMART" id="SM00855">
    <property type="entry name" value="PGAM"/>
    <property type="match status" value="1"/>
</dbReference>
<dbReference type="PANTHER" id="PTHR48100">
    <property type="entry name" value="BROAD-SPECIFICITY PHOSPHATASE YOR283W-RELATED"/>
    <property type="match status" value="1"/>
</dbReference>
<dbReference type="NCBIfam" id="NF009993">
    <property type="entry name" value="PRK13462.1"/>
    <property type="match status" value="1"/>
</dbReference>
<gene>
    <name evidence="1" type="ORF">WDS16_12730</name>
</gene>
<evidence type="ECO:0000313" key="2">
    <source>
        <dbReference type="Proteomes" id="UP001432000"/>
    </source>
</evidence>
<name>A0ABZ2PQM2_9NOCA</name>
<dbReference type="CDD" id="cd07067">
    <property type="entry name" value="HP_PGM_like"/>
    <property type="match status" value="1"/>
</dbReference>
<dbReference type="PANTHER" id="PTHR48100:SF15">
    <property type="entry name" value="SEDOHEPTULOSE 1,7-BISPHOSPHATASE"/>
    <property type="match status" value="1"/>
</dbReference>
<keyword evidence="2" id="KW-1185">Reference proteome</keyword>
<dbReference type="GO" id="GO:0003993">
    <property type="term" value="F:acid phosphatase activity"/>
    <property type="evidence" value="ECO:0007669"/>
    <property type="project" value="UniProtKB-EC"/>
</dbReference>
<dbReference type="Gene3D" id="3.40.50.1240">
    <property type="entry name" value="Phosphoglycerate mutase-like"/>
    <property type="match status" value="1"/>
</dbReference>
<protein>
    <submittedName>
        <fullName evidence="1">Acid phosphatase</fullName>
        <ecNumber evidence="1">3.1.3.2</ecNumber>
    </submittedName>
</protein>
<dbReference type="Pfam" id="PF00300">
    <property type="entry name" value="His_Phos_1"/>
    <property type="match status" value="1"/>
</dbReference>
<dbReference type="InterPro" id="IPR050275">
    <property type="entry name" value="PGM_Phosphatase"/>
</dbReference>